<reference evidence="3" key="1">
    <citation type="submission" date="2017-09" db="EMBL/GenBank/DDBJ databases">
        <title>Depth-based differentiation of microbial function through sediment-hosted aquifers and enrichment of novel symbionts in the deep terrestrial subsurface.</title>
        <authorList>
            <person name="Probst A.J."/>
            <person name="Ladd B."/>
            <person name="Jarett J.K."/>
            <person name="Geller-Mcgrath D.E."/>
            <person name="Sieber C.M.K."/>
            <person name="Emerson J.B."/>
            <person name="Anantharaman K."/>
            <person name="Thomas B.C."/>
            <person name="Malmstrom R."/>
            <person name="Stieglmeier M."/>
            <person name="Klingl A."/>
            <person name="Woyke T."/>
            <person name="Ryan C.M."/>
            <person name="Banfield J.F."/>
        </authorList>
    </citation>
    <scope>NUCLEOTIDE SEQUENCE [LARGE SCALE GENOMIC DNA]</scope>
</reference>
<dbReference type="EMBL" id="PFOF01000008">
    <property type="protein sequence ID" value="PIZ68412.1"/>
    <property type="molecule type" value="Genomic_DNA"/>
</dbReference>
<dbReference type="InterPro" id="IPR003593">
    <property type="entry name" value="AAA+_ATPase"/>
</dbReference>
<dbReference type="SMART" id="SM00382">
    <property type="entry name" value="AAA"/>
    <property type="match status" value="1"/>
</dbReference>
<evidence type="ECO:0000313" key="3">
    <source>
        <dbReference type="Proteomes" id="UP000229506"/>
    </source>
</evidence>
<accession>A0A2M7UB28</accession>
<proteinExistence type="predicted"/>
<dbReference type="Pfam" id="PF13635">
    <property type="entry name" value="DUF4143"/>
    <property type="match status" value="1"/>
</dbReference>
<dbReference type="InterPro" id="IPR025420">
    <property type="entry name" value="DUF4143"/>
</dbReference>
<dbReference type="CDD" id="cd00009">
    <property type="entry name" value="AAA"/>
    <property type="match status" value="1"/>
</dbReference>
<protein>
    <submittedName>
        <fullName evidence="2">AAA family ATPase</fullName>
    </submittedName>
</protein>
<sequence length="378" mass="43854">MKIKRNLLSILKNDLEKTKKGLVIYGPRQVGKTTLVNDLLKEFKWNTLILNGDQRGTWWELLISRELSKLTLLVSGYDTVFIDEAQRIPEIGLSLKILLDNFPKLKIIVTGSSSLDLASKISEPLTGRIYSYKLFPISQKELRFANTSYEMETQIEERLIYGSYPEVFSLKSAQEKTKYLENLTNNYLYKDLLEFGDIRNSSKIHDLLKLLAFQIGSQVSISELSNALKINRTTVDRYIDLLEKSFIIFRLSGFSRNLRKEVTKMDKIFFYDTGIRNSIIGNLNLLNSRDDVGKLWENFLIVERMKKLSYEQKMFSQYFWRLSSGAEIDLIEETEGKLYSFEFKYGKKFAKTPSSWTVGYPKATSALINKGNWQEFVV</sequence>
<feature type="domain" description="AAA+ ATPase" evidence="1">
    <location>
        <begin position="18"/>
        <end position="135"/>
    </location>
</feature>
<dbReference type="Pfam" id="PF13173">
    <property type="entry name" value="AAA_14"/>
    <property type="match status" value="1"/>
</dbReference>
<dbReference type="PANTHER" id="PTHR43566">
    <property type="entry name" value="CONSERVED PROTEIN"/>
    <property type="match status" value="1"/>
</dbReference>
<evidence type="ECO:0000259" key="1">
    <source>
        <dbReference type="SMART" id="SM00382"/>
    </source>
</evidence>
<dbReference type="AlphaFoldDB" id="A0A2M7UB28"/>
<dbReference type="SUPFAM" id="SSF52540">
    <property type="entry name" value="P-loop containing nucleoside triphosphate hydrolases"/>
    <property type="match status" value="1"/>
</dbReference>
<dbReference type="Proteomes" id="UP000229506">
    <property type="component" value="Unassembled WGS sequence"/>
</dbReference>
<name>A0A2M7UB28_9BACT</name>
<dbReference type="InterPro" id="IPR027417">
    <property type="entry name" value="P-loop_NTPase"/>
</dbReference>
<dbReference type="Gene3D" id="3.40.50.300">
    <property type="entry name" value="P-loop containing nucleotide triphosphate hydrolases"/>
    <property type="match status" value="1"/>
</dbReference>
<dbReference type="PANTHER" id="PTHR43566:SF1">
    <property type="entry name" value="AAA+ ATPASE DOMAIN-CONTAINING PROTEIN"/>
    <property type="match status" value="1"/>
</dbReference>
<dbReference type="InterPro" id="IPR041682">
    <property type="entry name" value="AAA_14"/>
</dbReference>
<organism evidence="2 3">
    <name type="scientific">Candidatus Roizmanbacteria bacterium CG_4_10_14_0_2_um_filter_33_96</name>
    <dbReference type="NCBI Taxonomy" id="1974821"/>
    <lineage>
        <taxon>Bacteria</taxon>
        <taxon>Candidatus Roizmaniibacteriota</taxon>
    </lineage>
</organism>
<gene>
    <name evidence="2" type="ORF">COY12_00200</name>
</gene>
<comment type="caution">
    <text evidence="2">The sequence shown here is derived from an EMBL/GenBank/DDBJ whole genome shotgun (WGS) entry which is preliminary data.</text>
</comment>
<evidence type="ECO:0000313" key="2">
    <source>
        <dbReference type="EMBL" id="PIZ68412.1"/>
    </source>
</evidence>